<dbReference type="Pfam" id="PF09955">
    <property type="entry name" value="DUF2189"/>
    <property type="match status" value="1"/>
</dbReference>
<organism evidence="3 4">
    <name type="scientific">Rhodopseudomonas faecalis</name>
    <dbReference type="NCBI Taxonomy" id="99655"/>
    <lineage>
        <taxon>Bacteria</taxon>
        <taxon>Pseudomonadati</taxon>
        <taxon>Pseudomonadota</taxon>
        <taxon>Alphaproteobacteria</taxon>
        <taxon>Hyphomicrobiales</taxon>
        <taxon>Nitrobacteraceae</taxon>
        <taxon>Rhodopseudomonas</taxon>
    </lineage>
</organism>
<evidence type="ECO:0000256" key="2">
    <source>
        <dbReference type="SAM" id="Phobius"/>
    </source>
</evidence>
<evidence type="ECO:0000313" key="3">
    <source>
        <dbReference type="EMBL" id="PYF04349.1"/>
    </source>
</evidence>
<sequence>MTSISGKKDPVVRRISVHDVAEALGQGLRDFQAAPLYGLAFGAVYAIGGIVITLSLTAFGLVYLAYPLAAGFALLGPFVAIGLYEISRRREAGEPLSPRAVFGVVTSRSEIGWMAFVTLFVFIVWMYQVRLLIALFLGLNTSFASIQDFLTVVLTTNEGLVFLLIGNCVGAALALVLFSLTVVSFPLLLERDVDFVTAMVTSVRAVVASPLPMIGWAATIVLLLAISTLPYFLGLLVTLPVLGHATWHLYRRIVAPVAAEQPQSAPAEPVASATVLPMPRAAPRD</sequence>
<feature type="transmembrane region" description="Helical" evidence="2">
    <location>
        <begin position="220"/>
        <end position="242"/>
    </location>
</feature>
<protein>
    <submittedName>
        <fullName evidence="3">Putative membrane protein</fullName>
    </submittedName>
</protein>
<dbReference type="EMBL" id="QJTI01000003">
    <property type="protein sequence ID" value="PYF04349.1"/>
    <property type="molecule type" value="Genomic_DNA"/>
</dbReference>
<accession>A0A318TXH6</accession>
<dbReference type="InterPro" id="IPR018692">
    <property type="entry name" value="DUF2189"/>
</dbReference>
<proteinExistence type="predicted"/>
<feature type="transmembrane region" description="Helical" evidence="2">
    <location>
        <begin position="113"/>
        <end position="139"/>
    </location>
</feature>
<keyword evidence="2" id="KW-1133">Transmembrane helix</keyword>
<keyword evidence="4" id="KW-1185">Reference proteome</keyword>
<dbReference type="RefSeq" id="WP_110779778.1">
    <property type="nucleotide sequence ID" value="NZ_QJTI01000003.1"/>
</dbReference>
<gene>
    <name evidence="3" type="ORF">BJ122_1031</name>
</gene>
<feature type="transmembrane region" description="Helical" evidence="2">
    <location>
        <begin position="64"/>
        <end position="84"/>
    </location>
</feature>
<name>A0A318TXH6_9BRAD</name>
<dbReference type="Proteomes" id="UP000248148">
    <property type="component" value="Unassembled WGS sequence"/>
</dbReference>
<dbReference type="OrthoDB" id="9809543at2"/>
<feature type="transmembrane region" description="Helical" evidence="2">
    <location>
        <begin position="36"/>
        <end position="58"/>
    </location>
</feature>
<comment type="caution">
    <text evidence="3">The sequence shown here is derived from an EMBL/GenBank/DDBJ whole genome shotgun (WGS) entry which is preliminary data.</text>
</comment>
<feature type="transmembrane region" description="Helical" evidence="2">
    <location>
        <begin position="159"/>
        <end position="183"/>
    </location>
</feature>
<reference evidence="3 4" key="1">
    <citation type="submission" date="2018-06" db="EMBL/GenBank/DDBJ databases">
        <title>Genomic Encyclopedia of Archaeal and Bacterial Type Strains, Phase II (KMG-II): from individual species to whole genera.</title>
        <authorList>
            <person name="Goeker M."/>
        </authorList>
    </citation>
    <scope>NUCLEOTIDE SEQUENCE [LARGE SCALE GENOMIC DNA]</scope>
    <source>
        <strain evidence="3 4">JCM 11668</strain>
    </source>
</reference>
<keyword evidence="2" id="KW-0812">Transmembrane</keyword>
<feature type="region of interest" description="Disordered" evidence="1">
    <location>
        <begin position="265"/>
        <end position="285"/>
    </location>
</feature>
<evidence type="ECO:0000256" key="1">
    <source>
        <dbReference type="SAM" id="MobiDB-lite"/>
    </source>
</evidence>
<dbReference type="AlphaFoldDB" id="A0A318TXH6"/>
<keyword evidence="2" id="KW-0472">Membrane</keyword>
<evidence type="ECO:0000313" key="4">
    <source>
        <dbReference type="Proteomes" id="UP000248148"/>
    </source>
</evidence>